<dbReference type="Proteomes" id="UP000199071">
    <property type="component" value="Unassembled WGS sequence"/>
</dbReference>
<evidence type="ECO:0000256" key="1">
    <source>
        <dbReference type="ARBA" id="ARBA00006499"/>
    </source>
</evidence>
<dbReference type="InterPro" id="IPR029058">
    <property type="entry name" value="AB_hydrolase_fold"/>
</dbReference>
<feature type="domain" description="Phospholipase/carboxylesterase/thioesterase" evidence="3">
    <location>
        <begin position="21"/>
        <end position="210"/>
    </location>
</feature>
<dbReference type="SUPFAM" id="SSF53474">
    <property type="entry name" value="alpha/beta-Hydrolases"/>
    <property type="match status" value="1"/>
</dbReference>
<sequence>MADPANPHKGQPVLQSGAALDEATAAVIMLHGRGADAADILGLAGSFDRPALAYLAPDAAGHTWYPRPFIAPVAQNQPYLASALELIADIIGLLITRDIPPERIALVGFSQGACLALEFAARHPDRYGAVVALTGGLIGDVIDPADYRGSLEGTPVFIGSSDVDPHIPFARVGESTAVMEKLGAEVTEKIYPGMGHTINEDEVSHVRALLDRLTG</sequence>
<dbReference type="STRING" id="665467.SAMN02982931_04245"/>
<dbReference type="AlphaFoldDB" id="A0A1G6E895"/>
<dbReference type="InterPro" id="IPR003140">
    <property type="entry name" value="PLipase/COase/thioEstase"/>
</dbReference>
<evidence type="ECO:0000313" key="5">
    <source>
        <dbReference type="Proteomes" id="UP000199071"/>
    </source>
</evidence>
<dbReference type="GO" id="GO:0016787">
    <property type="term" value="F:hydrolase activity"/>
    <property type="evidence" value="ECO:0007669"/>
    <property type="project" value="UniProtKB-KW"/>
</dbReference>
<dbReference type="OrthoDB" id="9801763at2"/>
<name>A0A1G6E895_9HYPH</name>
<accession>A0A1G6E895</accession>
<dbReference type="PANTHER" id="PTHR10655">
    <property type="entry name" value="LYSOPHOSPHOLIPASE-RELATED"/>
    <property type="match status" value="1"/>
</dbReference>
<evidence type="ECO:0000259" key="3">
    <source>
        <dbReference type="Pfam" id="PF02230"/>
    </source>
</evidence>
<protein>
    <submittedName>
        <fullName evidence="4">Phospholipase/carboxylesterase</fullName>
    </submittedName>
</protein>
<reference evidence="4 5" key="1">
    <citation type="submission" date="2016-10" db="EMBL/GenBank/DDBJ databases">
        <authorList>
            <person name="de Groot N.N."/>
        </authorList>
    </citation>
    <scope>NUCLEOTIDE SEQUENCE [LARGE SCALE GENOMIC DNA]</scope>
    <source>
        <strain evidence="4 5">ATCC 35022</strain>
    </source>
</reference>
<dbReference type="EMBL" id="FMXQ01000010">
    <property type="protein sequence ID" value="SDB53540.1"/>
    <property type="molecule type" value="Genomic_DNA"/>
</dbReference>
<comment type="similarity">
    <text evidence="1">Belongs to the AB hydrolase superfamily. AB hydrolase 2 family.</text>
</comment>
<keyword evidence="5" id="KW-1185">Reference proteome</keyword>
<evidence type="ECO:0000256" key="2">
    <source>
        <dbReference type="ARBA" id="ARBA00022801"/>
    </source>
</evidence>
<dbReference type="RefSeq" id="WP_090879833.1">
    <property type="nucleotide sequence ID" value="NZ_FMXQ01000010.1"/>
</dbReference>
<keyword evidence="2" id="KW-0378">Hydrolase</keyword>
<dbReference type="InterPro" id="IPR050565">
    <property type="entry name" value="LYPA1-2/EST-like"/>
</dbReference>
<proteinExistence type="inferred from homology"/>
<dbReference type="PANTHER" id="PTHR10655:SF17">
    <property type="entry name" value="LYSOPHOSPHOLIPASE-LIKE PROTEIN 1"/>
    <property type="match status" value="1"/>
</dbReference>
<organism evidence="4 5">
    <name type="scientific">Bauldia litoralis</name>
    <dbReference type="NCBI Taxonomy" id="665467"/>
    <lineage>
        <taxon>Bacteria</taxon>
        <taxon>Pseudomonadati</taxon>
        <taxon>Pseudomonadota</taxon>
        <taxon>Alphaproteobacteria</taxon>
        <taxon>Hyphomicrobiales</taxon>
        <taxon>Kaistiaceae</taxon>
        <taxon>Bauldia</taxon>
    </lineage>
</organism>
<dbReference type="Gene3D" id="3.40.50.1820">
    <property type="entry name" value="alpha/beta hydrolase"/>
    <property type="match status" value="1"/>
</dbReference>
<evidence type="ECO:0000313" key="4">
    <source>
        <dbReference type="EMBL" id="SDB53540.1"/>
    </source>
</evidence>
<dbReference type="Pfam" id="PF02230">
    <property type="entry name" value="Abhydrolase_2"/>
    <property type="match status" value="1"/>
</dbReference>
<gene>
    <name evidence="4" type="ORF">SAMN02982931_04245</name>
</gene>